<dbReference type="SFLD" id="SFLDS00001">
    <property type="entry name" value="Enolase"/>
    <property type="match status" value="1"/>
</dbReference>
<dbReference type="PANTHER" id="PTHR48080">
    <property type="entry name" value="D-GALACTONATE DEHYDRATASE-RELATED"/>
    <property type="match status" value="1"/>
</dbReference>
<dbReference type="NCBIfam" id="NF042940">
    <property type="entry name" value="racemase_DgcA"/>
    <property type="match status" value="1"/>
</dbReference>
<keyword evidence="3 6" id="KW-0460">Magnesium</keyword>
<keyword evidence="10" id="KW-1185">Reference proteome</keyword>
<protein>
    <recommendedName>
        <fullName evidence="7">Dipeptide epimerase</fullName>
        <ecNumber evidence="7">5.1.1.-</ecNumber>
    </recommendedName>
</protein>
<feature type="binding site" evidence="6">
    <location>
        <position position="176"/>
    </location>
    <ligand>
        <name>Mg(2+)</name>
        <dbReference type="ChEBI" id="CHEBI:18420"/>
    </ligand>
</feature>
<evidence type="ECO:0000256" key="6">
    <source>
        <dbReference type="PIRSR" id="PIRSR634603-3"/>
    </source>
</evidence>
<feature type="active site" description="Proton acceptor; specific for (S)-substrate epimerization" evidence="5">
    <location>
        <position position="247"/>
    </location>
</feature>
<dbReference type="SUPFAM" id="SSF54826">
    <property type="entry name" value="Enolase N-terminal domain-like"/>
    <property type="match status" value="1"/>
</dbReference>
<dbReference type="Gene3D" id="3.20.20.120">
    <property type="entry name" value="Enolase-like C-terminal domain"/>
    <property type="match status" value="1"/>
</dbReference>
<comment type="caution">
    <text evidence="9">The sequence shown here is derived from an EMBL/GenBank/DDBJ whole genome shotgun (WGS) entry which is preliminary data.</text>
</comment>
<evidence type="ECO:0000256" key="4">
    <source>
        <dbReference type="ARBA" id="ARBA00023235"/>
    </source>
</evidence>
<dbReference type="PANTHER" id="PTHR48080:SF3">
    <property type="entry name" value="ENOLASE SUPERFAMILY MEMBER DDB_G0284701"/>
    <property type="match status" value="1"/>
</dbReference>
<evidence type="ECO:0000256" key="7">
    <source>
        <dbReference type="RuleBase" id="RU366006"/>
    </source>
</evidence>
<organism evidence="9 10">
    <name type="scientific">Pacificimonas flava</name>
    <dbReference type="NCBI Taxonomy" id="1234595"/>
    <lineage>
        <taxon>Bacteria</taxon>
        <taxon>Pseudomonadati</taxon>
        <taxon>Pseudomonadota</taxon>
        <taxon>Alphaproteobacteria</taxon>
        <taxon>Sphingomonadales</taxon>
        <taxon>Sphingosinicellaceae</taxon>
        <taxon>Pacificimonas</taxon>
    </lineage>
</organism>
<keyword evidence="2 6" id="KW-0479">Metal-binding</keyword>
<dbReference type="InterPro" id="IPR029017">
    <property type="entry name" value="Enolase-like_N"/>
</dbReference>
<dbReference type="CDD" id="cd03319">
    <property type="entry name" value="L-Ala-DL-Glu_epimerase"/>
    <property type="match status" value="1"/>
</dbReference>
<evidence type="ECO:0000256" key="1">
    <source>
        <dbReference type="ARBA" id="ARBA00008031"/>
    </source>
</evidence>
<gene>
    <name evidence="9" type="ORF">B5C34_13080</name>
</gene>
<evidence type="ECO:0000259" key="8">
    <source>
        <dbReference type="SMART" id="SM00922"/>
    </source>
</evidence>
<dbReference type="SMART" id="SM00922">
    <property type="entry name" value="MR_MLE"/>
    <property type="match status" value="1"/>
</dbReference>
<dbReference type="SUPFAM" id="SSF51604">
    <property type="entry name" value="Enolase C-terminal domain-like"/>
    <property type="match status" value="1"/>
</dbReference>
<dbReference type="SFLD" id="SFLDG00180">
    <property type="entry name" value="muconate_cycloisomerase"/>
    <property type="match status" value="1"/>
</dbReference>
<dbReference type="OrthoDB" id="9782675at2"/>
<feature type="binding site" evidence="6">
    <location>
        <position position="202"/>
    </location>
    <ligand>
        <name>Mg(2+)</name>
        <dbReference type="ChEBI" id="CHEBI:18420"/>
    </ligand>
</feature>
<name>A0A219B914_9SPHN</name>
<dbReference type="InterPro" id="IPR029065">
    <property type="entry name" value="Enolase_C-like"/>
</dbReference>
<dbReference type="InterPro" id="IPR034593">
    <property type="entry name" value="DgoD-like"/>
</dbReference>
<dbReference type="Pfam" id="PF02746">
    <property type="entry name" value="MR_MLE_N"/>
    <property type="match status" value="1"/>
</dbReference>
<evidence type="ECO:0000313" key="9">
    <source>
        <dbReference type="EMBL" id="OWV34299.1"/>
    </source>
</evidence>
<dbReference type="Proteomes" id="UP000198462">
    <property type="component" value="Unassembled WGS sequence"/>
</dbReference>
<proteinExistence type="inferred from homology"/>
<dbReference type="InterPro" id="IPR034603">
    <property type="entry name" value="Dipeptide_epimerase"/>
</dbReference>
<feature type="domain" description="Mandelate racemase/muconate lactonizing enzyme C-terminal" evidence="8">
    <location>
        <begin position="132"/>
        <end position="223"/>
    </location>
</feature>
<keyword evidence="4 7" id="KW-0413">Isomerase</keyword>
<accession>A0A219B914</accession>
<dbReference type="InterPro" id="IPR013342">
    <property type="entry name" value="Mandelate_racemase_C"/>
</dbReference>
<dbReference type="InterPro" id="IPR013341">
    <property type="entry name" value="Mandelate_racemase_N_dom"/>
</dbReference>
<evidence type="ECO:0000256" key="5">
    <source>
        <dbReference type="PIRSR" id="PIRSR634603-1"/>
    </source>
</evidence>
<evidence type="ECO:0000313" key="10">
    <source>
        <dbReference type="Proteomes" id="UP000198462"/>
    </source>
</evidence>
<comment type="cofactor">
    <cofactor evidence="6 7">
        <name>Mg(2+)</name>
        <dbReference type="ChEBI" id="CHEBI:18420"/>
    </cofactor>
    <text evidence="6 7">Binds 1 Mg(2+) ion per subunit.</text>
</comment>
<dbReference type="InterPro" id="IPR036849">
    <property type="entry name" value="Enolase-like_C_sf"/>
</dbReference>
<feature type="binding site" evidence="6">
    <location>
        <position position="225"/>
    </location>
    <ligand>
        <name>Mg(2+)</name>
        <dbReference type="ChEBI" id="CHEBI:18420"/>
    </ligand>
</feature>
<dbReference type="GO" id="GO:0046872">
    <property type="term" value="F:metal ion binding"/>
    <property type="evidence" value="ECO:0007669"/>
    <property type="project" value="UniProtKB-KW"/>
</dbReference>
<dbReference type="RefSeq" id="WP_088712999.1">
    <property type="nucleotide sequence ID" value="NZ_NFZT01000001.1"/>
</dbReference>
<dbReference type="Gene3D" id="3.30.390.10">
    <property type="entry name" value="Enolase-like, N-terminal domain"/>
    <property type="match status" value="1"/>
</dbReference>
<dbReference type="EC" id="5.1.1.-" evidence="7"/>
<evidence type="ECO:0000256" key="2">
    <source>
        <dbReference type="ARBA" id="ARBA00022723"/>
    </source>
</evidence>
<feature type="active site" description="Proton acceptor; specific for (R)-substrate epimerization" evidence="5">
    <location>
        <position position="151"/>
    </location>
</feature>
<dbReference type="EMBL" id="NFZT01000001">
    <property type="protein sequence ID" value="OWV34299.1"/>
    <property type="molecule type" value="Genomic_DNA"/>
</dbReference>
<reference evidence="10" key="1">
    <citation type="submission" date="2017-05" db="EMBL/GenBank/DDBJ databases">
        <authorList>
            <person name="Lin X."/>
        </authorList>
    </citation>
    <scope>NUCLEOTIDE SEQUENCE [LARGE SCALE GENOMIC DNA]</scope>
    <source>
        <strain evidence="10">JLT2012</strain>
    </source>
</reference>
<sequence length="328" mass="35005">MSRQSLFVEIERFPTRGAFTISRGAKTHVDVVTVRVRRGAHEGRGEGTAIYYRGESAETAAQDILALHGAVADGLGQEELQTLLPAGAARSALDSALWDLEAKETGMRVWQRIGLPRPQPLLTAFTISSGEPEVMEAAARAASGRELLKVKLAGAGDEERIRAVRAGAPHARLICDANEAWEGRDIEAEAAALLPYRVELIEQPLPAGRDADLDHVDSPIPLCADESVHDLASLDACLGRYHYINVKLDKAGGLTEALRLIEAARAAGIGVMTGCMLSTSLGVAPAFFAAMQGQYADLDGPILLAKDREGGMRFDGSDVFPPTADLWG</sequence>
<dbReference type="SFLD" id="SFLDF00010">
    <property type="entry name" value="dipeptide_epimerase"/>
    <property type="match status" value="1"/>
</dbReference>
<dbReference type="GO" id="GO:0016855">
    <property type="term" value="F:racemase and epimerase activity, acting on amino acids and derivatives"/>
    <property type="evidence" value="ECO:0007669"/>
    <property type="project" value="UniProtKB-UniRule"/>
</dbReference>
<comment type="similarity">
    <text evidence="1 7">Belongs to the mandelate racemase/muconate lactonizing enzyme family.</text>
</comment>
<evidence type="ECO:0000256" key="3">
    <source>
        <dbReference type="ARBA" id="ARBA00022842"/>
    </source>
</evidence>
<dbReference type="AlphaFoldDB" id="A0A219B914"/>
<dbReference type="Pfam" id="PF13378">
    <property type="entry name" value="MR_MLE_C"/>
    <property type="match status" value="1"/>
</dbReference>